<dbReference type="PANTHER" id="PTHR10173:SF52">
    <property type="entry name" value="METHIONINE-R-SULFOXIDE REDUCTASE B1"/>
    <property type="match status" value="1"/>
</dbReference>
<reference evidence="8 9" key="1">
    <citation type="submission" date="2020-08" db="EMBL/GenBank/DDBJ databases">
        <title>Genomic Encyclopedia of Type Strains, Phase IV (KMG-IV): sequencing the most valuable type-strain genomes for metagenomic binning, comparative biology and taxonomic classification.</title>
        <authorList>
            <person name="Goeker M."/>
        </authorList>
    </citation>
    <scope>NUCLEOTIDE SEQUENCE [LARGE SCALE GENOMIC DNA]</scope>
    <source>
        <strain evidence="8 9">DSM 101465</strain>
    </source>
</reference>
<comment type="similarity">
    <text evidence="1 6">Belongs to the MsrB Met sulfoxide reductase family.</text>
</comment>
<protein>
    <recommendedName>
        <fullName evidence="6">Peptide methionine sulfoxide reductase MsrB</fullName>
        <ecNumber evidence="6">1.8.4.12</ecNumber>
    </recommendedName>
    <alternativeName>
        <fullName evidence="6">Peptide-methionine (R)-S-oxide reductase</fullName>
    </alternativeName>
</protein>
<dbReference type="InterPro" id="IPR002579">
    <property type="entry name" value="Met_Sox_Rdtase_MsrB_dom"/>
</dbReference>
<dbReference type="HAMAP" id="MF_01400">
    <property type="entry name" value="MsrB"/>
    <property type="match status" value="1"/>
</dbReference>
<keyword evidence="9" id="KW-1185">Reference proteome</keyword>
<feature type="active site" description="Nucleophile" evidence="6">
    <location>
        <position position="125"/>
    </location>
</feature>
<feature type="domain" description="MsrB" evidence="7">
    <location>
        <begin position="14"/>
        <end position="136"/>
    </location>
</feature>
<evidence type="ECO:0000256" key="1">
    <source>
        <dbReference type="ARBA" id="ARBA00007174"/>
    </source>
</evidence>
<feature type="binding site" evidence="6">
    <location>
        <position position="105"/>
    </location>
    <ligand>
        <name>Zn(2+)</name>
        <dbReference type="ChEBI" id="CHEBI:29105"/>
    </ligand>
</feature>
<dbReference type="GO" id="GO:0006979">
    <property type="term" value="P:response to oxidative stress"/>
    <property type="evidence" value="ECO:0007669"/>
    <property type="project" value="InterPro"/>
</dbReference>
<evidence type="ECO:0000256" key="5">
    <source>
        <dbReference type="ARBA" id="ARBA00048488"/>
    </source>
</evidence>
<evidence type="ECO:0000256" key="3">
    <source>
        <dbReference type="ARBA" id="ARBA00022833"/>
    </source>
</evidence>
<dbReference type="GO" id="GO:0005737">
    <property type="term" value="C:cytoplasm"/>
    <property type="evidence" value="ECO:0007669"/>
    <property type="project" value="TreeGrafter"/>
</dbReference>
<dbReference type="EMBL" id="JACHEH010000004">
    <property type="protein sequence ID" value="MBB6168396.1"/>
    <property type="molecule type" value="Genomic_DNA"/>
</dbReference>
<keyword evidence="4 6" id="KW-0560">Oxidoreductase</keyword>
<gene>
    <name evidence="6" type="primary">msrB</name>
    <name evidence="8" type="ORF">HNQ73_002026</name>
</gene>
<dbReference type="SUPFAM" id="SSF51316">
    <property type="entry name" value="Mss4-like"/>
    <property type="match status" value="1"/>
</dbReference>
<dbReference type="RefSeq" id="WP_183334706.1">
    <property type="nucleotide sequence ID" value="NZ_BMHX01000004.1"/>
</dbReference>
<dbReference type="GO" id="GO:0008270">
    <property type="term" value="F:zinc ion binding"/>
    <property type="evidence" value="ECO:0007669"/>
    <property type="project" value="UniProtKB-UniRule"/>
</dbReference>
<accession>A0A841KEM8</accession>
<dbReference type="NCBIfam" id="TIGR00357">
    <property type="entry name" value="peptide-methionine (R)-S-oxide reductase MsrB"/>
    <property type="match status" value="1"/>
</dbReference>
<dbReference type="Proteomes" id="UP000588017">
    <property type="component" value="Unassembled WGS sequence"/>
</dbReference>
<evidence type="ECO:0000313" key="9">
    <source>
        <dbReference type="Proteomes" id="UP000588017"/>
    </source>
</evidence>
<sequence length="139" mass="15419">MPATDRNDKVEKTAAQWRAELTPEQYRITRLGGTEPPFSSPYYTEKRRGIYRCVCCGQALFSSDTKYDSGSGWPSFFAPVSEDVITEAPDHKLAMPRTEIRCARCDAHLGHVFPDGPLPTGLRYCTNGGALAFEPQGND</sequence>
<evidence type="ECO:0000313" key="8">
    <source>
        <dbReference type="EMBL" id="MBB6168396.1"/>
    </source>
</evidence>
<dbReference type="GO" id="GO:0030091">
    <property type="term" value="P:protein repair"/>
    <property type="evidence" value="ECO:0007669"/>
    <property type="project" value="InterPro"/>
</dbReference>
<feature type="binding site" evidence="6">
    <location>
        <position position="102"/>
    </location>
    <ligand>
        <name>Zn(2+)</name>
        <dbReference type="ChEBI" id="CHEBI:29105"/>
    </ligand>
</feature>
<dbReference type="PANTHER" id="PTHR10173">
    <property type="entry name" value="METHIONINE SULFOXIDE REDUCTASE"/>
    <property type="match status" value="1"/>
</dbReference>
<dbReference type="FunFam" id="2.170.150.20:FF:000001">
    <property type="entry name" value="Peptide methionine sulfoxide reductase MsrB"/>
    <property type="match status" value="1"/>
</dbReference>
<comment type="caution">
    <text evidence="8">The sequence shown here is derived from an EMBL/GenBank/DDBJ whole genome shotgun (WGS) entry which is preliminary data.</text>
</comment>
<proteinExistence type="inferred from homology"/>
<keyword evidence="3 6" id="KW-0862">Zinc</keyword>
<evidence type="ECO:0000256" key="2">
    <source>
        <dbReference type="ARBA" id="ARBA00022723"/>
    </source>
</evidence>
<dbReference type="EC" id="1.8.4.12" evidence="6"/>
<dbReference type="GO" id="GO:0033743">
    <property type="term" value="F:peptide-methionine (R)-S-oxide reductase activity"/>
    <property type="evidence" value="ECO:0007669"/>
    <property type="project" value="UniProtKB-UniRule"/>
</dbReference>
<evidence type="ECO:0000259" key="7">
    <source>
        <dbReference type="PROSITE" id="PS51790"/>
    </source>
</evidence>
<comment type="cofactor">
    <cofactor evidence="6">
        <name>Zn(2+)</name>
        <dbReference type="ChEBI" id="CHEBI:29105"/>
    </cofactor>
    <text evidence="6">Binds 1 zinc ion per subunit. The zinc ion is important for the structural integrity of the protein.</text>
</comment>
<evidence type="ECO:0000256" key="6">
    <source>
        <dbReference type="HAMAP-Rule" id="MF_01400"/>
    </source>
</evidence>
<dbReference type="InterPro" id="IPR028427">
    <property type="entry name" value="Met_Sox_Rdtase_MsrB"/>
</dbReference>
<dbReference type="Pfam" id="PF01641">
    <property type="entry name" value="SelR"/>
    <property type="match status" value="1"/>
</dbReference>
<dbReference type="Gene3D" id="2.170.150.20">
    <property type="entry name" value="Peptide methionine sulfoxide reductase"/>
    <property type="match status" value="1"/>
</dbReference>
<feature type="binding site" evidence="6">
    <location>
        <position position="56"/>
    </location>
    <ligand>
        <name>Zn(2+)</name>
        <dbReference type="ChEBI" id="CHEBI:29105"/>
    </ligand>
</feature>
<dbReference type="InterPro" id="IPR011057">
    <property type="entry name" value="Mss4-like_sf"/>
</dbReference>
<name>A0A841KEM8_9HYPH</name>
<dbReference type="AlphaFoldDB" id="A0A841KEM8"/>
<organism evidence="8 9">
    <name type="scientific">Chelatococcus composti</name>
    <dbReference type="NCBI Taxonomy" id="1743235"/>
    <lineage>
        <taxon>Bacteria</taxon>
        <taxon>Pseudomonadati</taxon>
        <taxon>Pseudomonadota</taxon>
        <taxon>Alphaproteobacteria</taxon>
        <taxon>Hyphomicrobiales</taxon>
        <taxon>Chelatococcaceae</taxon>
        <taxon>Chelatococcus</taxon>
    </lineage>
</organism>
<keyword evidence="2 6" id="KW-0479">Metal-binding</keyword>
<comment type="catalytic activity">
    <reaction evidence="5 6">
        <text>L-methionyl-[protein] + [thioredoxin]-disulfide + H2O = L-methionyl-(R)-S-oxide-[protein] + [thioredoxin]-dithiol</text>
        <dbReference type="Rhea" id="RHEA:24164"/>
        <dbReference type="Rhea" id="RHEA-COMP:10698"/>
        <dbReference type="Rhea" id="RHEA-COMP:10700"/>
        <dbReference type="Rhea" id="RHEA-COMP:12313"/>
        <dbReference type="Rhea" id="RHEA-COMP:12314"/>
        <dbReference type="ChEBI" id="CHEBI:15377"/>
        <dbReference type="ChEBI" id="CHEBI:16044"/>
        <dbReference type="ChEBI" id="CHEBI:29950"/>
        <dbReference type="ChEBI" id="CHEBI:45764"/>
        <dbReference type="ChEBI" id="CHEBI:50058"/>
        <dbReference type="EC" id="1.8.4.12"/>
    </reaction>
</comment>
<feature type="binding site" evidence="6">
    <location>
        <position position="53"/>
    </location>
    <ligand>
        <name>Zn(2+)</name>
        <dbReference type="ChEBI" id="CHEBI:29105"/>
    </ligand>
</feature>
<dbReference type="PROSITE" id="PS51790">
    <property type="entry name" value="MSRB"/>
    <property type="match status" value="1"/>
</dbReference>
<evidence type="ECO:0000256" key="4">
    <source>
        <dbReference type="ARBA" id="ARBA00023002"/>
    </source>
</evidence>